<dbReference type="RefSeq" id="XP_008861762.1">
    <property type="nucleotide sequence ID" value="XM_008863540.1"/>
</dbReference>
<gene>
    <name evidence="1" type="ORF">H310_00674</name>
</gene>
<reference evidence="1" key="1">
    <citation type="submission" date="2013-12" db="EMBL/GenBank/DDBJ databases">
        <title>The Genome Sequence of Aphanomyces invadans NJM9701.</title>
        <authorList>
            <consortium name="The Broad Institute Genomics Platform"/>
            <person name="Russ C."/>
            <person name="Tyler B."/>
            <person name="van West P."/>
            <person name="Dieguez-Uribeondo J."/>
            <person name="Young S.K."/>
            <person name="Zeng Q."/>
            <person name="Gargeya S."/>
            <person name="Fitzgerald M."/>
            <person name="Abouelleil A."/>
            <person name="Alvarado L."/>
            <person name="Chapman S.B."/>
            <person name="Gainer-Dewar J."/>
            <person name="Goldberg J."/>
            <person name="Griggs A."/>
            <person name="Gujja S."/>
            <person name="Hansen M."/>
            <person name="Howarth C."/>
            <person name="Imamovic A."/>
            <person name="Ireland A."/>
            <person name="Larimer J."/>
            <person name="McCowan C."/>
            <person name="Murphy C."/>
            <person name="Pearson M."/>
            <person name="Poon T.W."/>
            <person name="Priest M."/>
            <person name="Roberts A."/>
            <person name="Saif S."/>
            <person name="Shea T."/>
            <person name="Sykes S."/>
            <person name="Wortman J."/>
            <person name="Nusbaum C."/>
            <person name="Birren B."/>
        </authorList>
    </citation>
    <scope>NUCLEOTIDE SEQUENCE [LARGE SCALE GENOMIC DNA]</scope>
    <source>
        <strain evidence="1">NJM9701</strain>
    </source>
</reference>
<organism evidence="1">
    <name type="scientific">Aphanomyces invadans</name>
    <dbReference type="NCBI Taxonomy" id="157072"/>
    <lineage>
        <taxon>Eukaryota</taxon>
        <taxon>Sar</taxon>
        <taxon>Stramenopiles</taxon>
        <taxon>Oomycota</taxon>
        <taxon>Saprolegniomycetes</taxon>
        <taxon>Saprolegniales</taxon>
        <taxon>Verrucalvaceae</taxon>
        <taxon>Aphanomyces</taxon>
    </lineage>
</organism>
<protein>
    <submittedName>
        <fullName evidence="1">Uncharacterized protein</fullName>
    </submittedName>
</protein>
<dbReference type="VEuPathDB" id="FungiDB:H310_00674"/>
<name>A0A024UV07_9STRA</name>
<dbReference type="GeneID" id="20077724"/>
<dbReference type="AlphaFoldDB" id="A0A024UV07"/>
<accession>A0A024UV07</accession>
<evidence type="ECO:0000313" key="1">
    <source>
        <dbReference type="EMBL" id="ETW10351.1"/>
    </source>
</evidence>
<dbReference type="EMBL" id="KI913952">
    <property type="protein sequence ID" value="ETW10351.1"/>
    <property type="molecule type" value="Genomic_DNA"/>
</dbReference>
<sequence>MTAPTFLKMVMLTIDTVQPVVYERIVPMLTMIQLHSKACLIRNTHMQKVSTNFMDLRHRSHLKICWWTKKHANQDR</sequence>
<proteinExistence type="predicted"/>